<sequence>MAQTSFYTGAAPQFAFLGTKGGFAGYPTQSRSFSSACPPTAVLCAPGTQAYCPPGTTQACCSPSAEFCTQTGAAYCTQSGQSFFCPTTRATTTSTPCEPQFLTAICETPVKSFYAGAAPQFNSLGFNGFAGYPAF</sequence>
<evidence type="ECO:0000313" key="1">
    <source>
        <dbReference type="Proteomes" id="UP000095286"/>
    </source>
</evidence>
<protein>
    <submittedName>
        <fullName evidence="2">Uncharacterized protein</fullName>
    </submittedName>
</protein>
<dbReference type="WBParaSite" id="RSKR_0000369900.1">
    <property type="protein sequence ID" value="RSKR_0000369900.1"/>
    <property type="gene ID" value="RSKR_0000369900"/>
</dbReference>
<evidence type="ECO:0000313" key="2">
    <source>
        <dbReference type="WBParaSite" id="RSKR_0000369900.1"/>
    </source>
</evidence>
<accession>A0AC35TT52</accession>
<reference evidence="2" key="1">
    <citation type="submission" date="2016-11" db="UniProtKB">
        <authorList>
            <consortium name="WormBaseParasite"/>
        </authorList>
    </citation>
    <scope>IDENTIFICATION</scope>
    <source>
        <strain evidence="2">KR3021</strain>
    </source>
</reference>
<dbReference type="Proteomes" id="UP000095286">
    <property type="component" value="Unplaced"/>
</dbReference>
<organism evidence="1 2">
    <name type="scientific">Rhabditophanes sp. KR3021</name>
    <dbReference type="NCBI Taxonomy" id="114890"/>
    <lineage>
        <taxon>Eukaryota</taxon>
        <taxon>Metazoa</taxon>
        <taxon>Ecdysozoa</taxon>
        <taxon>Nematoda</taxon>
        <taxon>Chromadorea</taxon>
        <taxon>Rhabditida</taxon>
        <taxon>Tylenchina</taxon>
        <taxon>Panagrolaimomorpha</taxon>
        <taxon>Strongyloidoidea</taxon>
        <taxon>Alloionematidae</taxon>
        <taxon>Rhabditophanes</taxon>
    </lineage>
</organism>
<proteinExistence type="predicted"/>
<name>A0AC35TT52_9BILA</name>